<feature type="transmembrane region" description="Helical" evidence="8">
    <location>
        <begin position="474"/>
        <end position="492"/>
    </location>
</feature>
<keyword evidence="6 8" id="KW-1133">Transmembrane helix</keyword>
<feature type="transmembrane region" description="Helical" evidence="8">
    <location>
        <begin position="301"/>
        <end position="322"/>
    </location>
</feature>
<comment type="similarity">
    <text evidence="2">Belongs to the major facilitator superfamily. EmrB family.</text>
</comment>
<feature type="transmembrane region" description="Helical" evidence="8">
    <location>
        <begin position="105"/>
        <end position="127"/>
    </location>
</feature>
<evidence type="ECO:0000313" key="11">
    <source>
        <dbReference type="Proteomes" id="UP000266568"/>
    </source>
</evidence>
<evidence type="ECO:0000259" key="9">
    <source>
        <dbReference type="PROSITE" id="PS50850"/>
    </source>
</evidence>
<evidence type="ECO:0000256" key="6">
    <source>
        <dbReference type="ARBA" id="ARBA00022989"/>
    </source>
</evidence>
<evidence type="ECO:0000256" key="2">
    <source>
        <dbReference type="ARBA" id="ARBA00008537"/>
    </source>
</evidence>
<keyword evidence="7 8" id="KW-0472">Membrane</keyword>
<dbReference type="OrthoDB" id="9812221at2"/>
<feature type="transmembrane region" description="Helical" evidence="8">
    <location>
        <begin position="334"/>
        <end position="354"/>
    </location>
</feature>
<dbReference type="InterPro" id="IPR036259">
    <property type="entry name" value="MFS_trans_sf"/>
</dbReference>
<dbReference type="InterPro" id="IPR011701">
    <property type="entry name" value="MFS"/>
</dbReference>
<feature type="transmembrane region" description="Helical" evidence="8">
    <location>
        <begin position="168"/>
        <end position="189"/>
    </location>
</feature>
<dbReference type="EMBL" id="QXDC01000002">
    <property type="protein sequence ID" value="RIA45663.1"/>
    <property type="molecule type" value="Genomic_DNA"/>
</dbReference>
<sequence length="508" mass="55219">MTDAYPDNTTRRFITASVMAATVMNSLDSTIANVALPHMRGSVSASPDQITWVLTSYIVAAAIMTPLTGWLAGRFGRKRLMQISIIGFTIASGLCGIATNLSELVGFRLLQGIFGAALVPMSQAILLDINPPERHGPAMAIWGMGAILGPIIGPALGGWLTDNFTWRWVFYINLPVGVLAFFGLTLFLGETKNATRIRLDAFGFAMLALGIGSLQLMLDRGQQLDWFSSTEIVVECALSVLFFYLFVVHTLTAKNPFIDLALFKDRNFLFGSLFGFFLGVLIFAVLALLPPMLEELMGYPVMLTGLVTAPRGMGTMISMILVGQLIKRVDARILIGAGMVLVAWSTYMMAGFSLDMDESLVVHSGFIQGLGTGLIFVPLSTIAFATLAPKYRNEGTAMFTLIRNIGSSIGISVLQAMTIRNAATVHSRLVETVRPDNPNVAKAMPGLDFSSLEGLLKINDEITRQASMVSYIDAFYALFVVIILISPLILLMRPPRKQAGEQPVMHMD</sequence>
<dbReference type="CDD" id="cd17503">
    <property type="entry name" value="MFS_LmrB_MDR_like"/>
    <property type="match status" value="1"/>
</dbReference>
<evidence type="ECO:0000256" key="5">
    <source>
        <dbReference type="ARBA" id="ARBA00022692"/>
    </source>
</evidence>
<feature type="domain" description="Major facilitator superfamily (MFS) profile" evidence="9">
    <location>
        <begin position="14"/>
        <end position="497"/>
    </location>
</feature>
<feature type="transmembrane region" description="Helical" evidence="8">
    <location>
        <begin position="224"/>
        <end position="247"/>
    </location>
</feature>
<dbReference type="PANTHER" id="PTHR42718">
    <property type="entry name" value="MAJOR FACILITATOR SUPERFAMILY MULTIDRUG TRANSPORTER MFSC"/>
    <property type="match status" value="1"/>
</dbReference>
<dbReference type="GO" id="GO:0022857">
    <property type="term" value="F:transmembrane transporter activity"/>
    <property type="evidence" value="ECO:0007669"/>
    <property type="project" value="InterPro"/>
</dbReference>
<feature type="transmembrane region" description="Helical" evidence="8">
    <location>
        <begin position="139"/>
        <end position="156"/>
    </location>
</feature>
<evidence type="ECO:0000256" key="4">
    <source>
        <dbReference type="ARBA" id="ARBA00022475"/>
    </source>
</evidence>
<keyword evidence="3" id="KW-0813">Transport</keyword>
<dbReference type="NCBIfam" id="TIGR00711">
    <property type="entry name" value="efflux_EmrB"/>
    <property type="match status" value="1"/>
</dbReference>
<dbReference type="PROSITE" id="PS50850">
    <property type="entry name" value="MFS"/>
    <property type="match status" value="1"/>
</dbReference>
<accession>A0A397PB90</accession>
<keyword evidence="5 8" id="KW-0812">Transmembrane</keyword>
<proteinExistence type="inferred from homology"/>
<dbReference type="AlphaFoldDB" id="A0A397PB90"/>
<name>A0A397PB90_9SPHN</name>
<dbReference type="Proteomes" id="UP000266568">
    <property type="component" value="Unassembled WGS sequence"/>
</dbReference>
<keyword evidence="4" id="KW-1003">Cell membrane</keyword>
<dbReference type="InterPro" id="IPR020846">
    <property type="entry name" value="MFS_dom"/>
</dbReference>
<feature type="transmembrane region" description="Helical" evidence="8">
    <location>
        <begin position="80"/>
        <end position="99"/>
    </location>
</feature>
<dbReference type="Pfam" id="PF07690">
    <property type="entry name" value="MFS_1"/>
    <property type="match status" value="1"/>
</dbReference>
<evidence type="ECO:0000256" key="3">
    <source>
        <dbReference type="ARBA" id="ARBA00022448"/>
    </source>
</evidence>
<evidence type="ECO:0000256" key="1">
    <source>
        <dbReference type="ARBA" id="ARBA00004651"/>
    </source>
</evidence>
<feature type="transmembrane region" description="Helical" evidence="8">
    <location>
        <begin position="201"/>
        <end position="218"/>
    </location>
</feature>
<dbReference type="RefSeq" id="WP_119034179.1">
    <property type="nucleotide sequence ID" value="NZ_QXDC01000002.1"/>
</dbReference>
<dbReference type="PANTHER" id="PTHR42718:SF9">
    <property type="entry name" value="MAJOR FACILITATOR SUPERFAMILY MULTIDRUG TRANSPORTER MFSC"/>
    <property type="match status" value="1"/>
</dbReference>
<feature type="transmembrane region" description="Helical" evidence="8">
    <location>
        <begin position="268"/>
        <end position="289"/>
    </location>
</feature>
<feature type="transmembrane region" description="Helical" evidence="8">
    <location>
        <begin position="50"/>
        <end position="73"/>
    </location>
</feature>
<comment type="subcellular location">
    <subcellularLocation>
        <location evidence="1">Cell membrane</location>
        <topology evidence="1">Multi-pass membrane protein</topology>
    </subcellularLocation>
</comment>
<keyword evidence="11" id="KW-1185">Reference proteome</keyword>
<evidence type="ECO:0000256" key="7">
    <source>
        <dbReference type="ARBA" id="ARBA00023136"/>
    </source>
</evidence>
<dbReference type="InterPro" id="IPR004638">
    <property type="entry name" value="EmrB-like"/>
</dbReference>
<feature type="transmembrane region" description="Helical" evidence="8">
    <location>
        <begin position="366"/>
        <end position="388"/>
    </location>
</feature>
<dbReference type="GO" id="GO:0005886">
    <property type="term" value="C:plasma membrane"/>
    <property type="evidence" value="ECO:0007669"/>
    <property type="project" value="UniProtKB-SubCell"/>
</dbReference>
<gene>
    <name evidence="10" type="ORF">DFR49_0186</name>
</gene>
<evidence type="ECO:0000256" key="8">
    <source>
        <dbReference type="SAM" id="Phobius"/>
    </source>
</evidence>
<protein>
    <submittedName>
        <fullName evidence="10">DHA2 family multidrug resistance protein</fullName>
    </submittedName>
</protein>
<organism evidence="10 11">
    <name type="scientific">Hephaestia caeni</name>
    <dbReference type="NCBI Taxonomy" id="645617"/>
    <lineage>
        <taxon>Bacteria</taxon>
        <taxon>Pseudomonadati</taxon>
        <taxon>Pseudomonadota</taxon>
        <taxon>Alphaproteobacteria</taxon>
        <taxon>Sphingomonadales</taxon>
        <taxon>Sphingomonadaceae</taxon>
        <taxon>Hephaestia</taxon>
    </lineage>
</organism>
<reference evidence="10 11" key="1">
    <citation type="submission" date="2018-08" db="EMBL/GenBank/DDBJ databases">
        <title>Genomic Encyclopedia of Type Strains, Phase IV (KMG-IV): sequencing the most valuable type-strain genomes for metagenomic binning, comparative biology and taxonomic classification.</title>
        <authorList>
            <person name="Goeker M."/>
        </authorList>
    </citation>
    <scope>NUCLEOTIDE SEQUENCE [LARGE SCALE GENOMIC DNA]</scope>
    <source>
        <strain evidence="10 11">DSM 25527</strain>
    </source>
</reference>
<evidence type="ECO:0000313" key="10">
    <source>
        <dbReference type="EMBL" id="RIA45663.1"/>
    </source>
</evidence>
<dbReference type="SUPFAM" id="SSF103473">
    <property type="entry name" value="MFS general substrate transporter"/>
    <property type="match status" value="1"/>
</dbReference>
<dbReference type="Gene3D" id="1.20.1720.10">
    <property type="entry name" value="Multidrug resistance protein D"/>
    <property type="match status" value="1"/>
</dbReference>
<comment type="caution">
    <text evidence="10">The sequence shown here is derived from an EMBL/GenBank/DDBJ whole genome shotgun (WGS) entry which is preliminary data.</text>
</comment>
<dbReference type="Gene3D" id="1.20.1250.20">
    <property type="entry name" value="MFS general substrate transporter like domains"/>
    <property type="match status" value="1"/>
</dbReference>